<reference evidence="2" key="1">
    <citation type="journal article" date="2018" name="Nat. Genet.">
        <title>Extensive intraspecific gene order and gene structural variations between Mo17 and other maize genomes.</title>
        <authorList>
            <person name="Sun S."/>
            <person name="Zhou Y."/>
            <person name="Chen J."/>
            <person name="Shi J."/>
            <person name="Zhao H."/>
            <person name="Zhao H."/>
            <person name="Song W."/>
            <person name="Zhang M."/>
            <person name="Cui Y."/>
            <person name="Dong X."/>
            <person name="Liu H."/>
            <person name="Ma X."/>
            <person name="Jiao Y."/>
            <person name="Wang B."/>
            <person name="Wei X."/>
            <person name="Stein J.C."/>
            <person name="Glaubitz J.C."/>
            <person name="Lu F."/>
            <person name="Yu G."/>
            <person name="Liang C."/>
            <person name="Fengler K."/>
            <person name="Li B."/>
            <person name="Rafalski A."/>
            <person name="Schnable P.S."/>
            <person name="Ware D.H."/>
            <person name="Buckler E.S."/>
            <person name="Lai J."/>
        </authorList>
    </citation>
    <scope>NUCLEOTIDE SEQUENCE [LARGE SCALE GENOMIC DNA]</scope>
    <source>
        <tissue evidence="2">Seedling</tissue>
    </source>
</reference>
<protein>
    <submittedName>
        <fullName evidence="2">Uncharacterized protein</fullName>
    </submittedName>
</protein>
<evidence type="ECO:0000256" key="1">
    <source>
        <dbReference type="SAM" id="MobiDB-lite"/>
    </source>
</evidence>
<organism evidence="2">
    <name type="scientific">Zea mays</name>
    <name type="common">Maize</name>
    <dbReference type="NCBI Taxonomy" id="4577"/>
    <lineage>
        <taxon>Eukaryota</taxon>
        <taxon>Viridiplantae</taxon>
        <taxon>Streptophyta</taxon>
        <taxon>Embryophyta</taxon>
        <taxon>Tracheophyta</taxon>
        <taxon>Spermatophyta</taxon>
        <taxon>Magnoliopsida</taxon>
        <taxon>Liliopsida</taxon>
        <taxon>Poales</taxon>
        <taxon>Poaceae</taxon>
        <taxon>PACMAD clade</taxon>
        <taxon>Panicoideae</taxon>
        <taxon>Andropogonodae</taxon>
        <taxon>Andropogoneae</taxon>
        <taxon>Tripsacinae</taxon>
        <taxon>Zea</taxon>
    </lineage>
</organism>
<name>A0A317Y6K1_MAIZE</name>
<feature type="compositionally biased region" description="Polar residues" evidence="1">
    <location>
        <begin position="28"/>
        <end position="41"/>
    </location>
</feature>
<proteinExistence type="predicted"/>
<dbReference type="EMBL" id="NCVQ01000001">
    <property type="protein sequence ID" value="PWZ54328.1"/>
    <property type="molecule type" value="Genomic_DNA"/>
</dbReference>
<dbReference type="AlphaFoldDB" id="A0A317Y6K1"/>
<evidence type="ECO:0000313" key="2">
    <source>
        <dbReference type="EMBL" id="PWZ54328.1"/>
    </source>
</evidence>
<accession>A0A317Y6K1</accession>
<comment type="caution">
    <text evidence="2">The sequence shown here is derived from an EMBL/GenBank/DDBJ whole genome shotgun (WGS) entry which is preliminary data.</text>
</comment>
<feature type="region of interest" description="Disordered" evidence="1">
    <location>
        <begin position="28"/>
        <end position="99"/>
    </location>
</feature>
<dbReference type="ExpressionAtlas" id="A0A317Y6K1">
    <property type="expression patterns" value="baseline"/>
</dbReference>
<dbReference type="Proteomes" id="UP000251960">
    <property type="component" value="Chromosome 1"/>
</dbReference>
<feature type="compositionally biased region" description="Acidic residues" evidence="1">
    <location>
        <begin position="47"/>
        <end position="58"/>
    </location>
</feature>
<sequence>MRAVNMMKNNQLFQRLGLGQLKTMITTTSANNKQGSPQESGSLYDGENVEDSGEEDVGMEFQARKGVPTHISNDGEHMSTKVTRGNKRIMAPVQEQPVRVTRQRVAKSNKHYMGGSFVLLAKNNGKRGIQCDRCLFLVKC</sequence>
<gene>
    <name evidence="2" type="ORF">Zm00014a_005949</name>
</gene>